<dbReference type="PANTHER" id="PTHR42978">
    <property type="entry name" value="QUORUM-QUENCHING LACTONASE YTNP-RELATED-RELATED"/>
    <property type="match status" value="1"/>
</dbReference>
<evidence type="ECO:0000259" key="6">
    <source>
        <dbReference type="SMART" id="SM00849"/>
    </source>
</evidence>
<feature type="signal peptide" evidence="5">
    <location>
        <begin position="1"/>
        <end position="26"/>
    </location>
</feature>
<keyword evidence="5" id="KW-0732">Signal</keyword>
<dbReference type="Proteomes" id="UP000063429">
    <property type="component" value="Chromosome"/>
</dbReference>
<evidence type="ECO:0000256" key="1">
    <source>
        <dbReference type="ARBA" id="ARBA00007749"/>
    </source>
</evidence>
<comment type="similarity">
    <text evidence="1">Belongs to the metallo-beta-lactamase superfamily.</text>
</comment>
<keyword evidence="2" id="KW-0479">Metal-binding</keyword>
<reference evidence="8" key="1">
    <citation type="journal article" date="2015" name="Genome Announc.">
        <title>Complete Genome Sequence of Herbaspirillum hiltneri N3 (DSM 17495), Isolated from Surface-Sterilized Wheat Roots.</title>
        <authorList>
            <person name="Guizelini D."/>
            <person name="Saizaki P.M."/>
            <person name="Coimbra N.A."/>
            <person name="Weiss V.A."/>
            <person name="Faoro H."/>
            <person name="Sfeir M.Z."/>
            <person name="Baura V.A."/>
            <person name="Monteiro R.A."/>
            <person name="Chubatsu L.S."/>
            <person name="Souza E.M."/>
            <person name="Cruz L.M."/>
            <person name="Pedrosa F.O."/>
            <person name="Raittz R.T."/>
            <person name="Marchaukoski J.N."/>
            <person name="Steffens M.B."/>
        </authorList>
    </citation>
    <scope>NUCLEOTIDE SEQUENCE [LARGE SCALE GENOMIC DNA]</scope>
    <source>
        <strain evidence="8">N3</strain>
    </source>
</reference>
<evidence type="ECO:0000313" key="8">
    <source>
        <dbReference type="Proteomes" id="UP000063429"/>
    </source>
</evidence>
<protein>
    <submittedName>
        <fullName evidence="7">Beta-lactamase</fullName>
    </submittedName>
</protein>
<evidence type="ECO:0000256" key="5">
    <source>
        <dbReference type="SAM" id="SignalP"/>
    </source>
</evidence>
<dbReference type="RefSeq" id="WP_053200073.1">
    <property type="nucleotide sequence ID" value="NZ_CP011409.1"/>
</dbReference>
<sequence>MNLTTKIALRGASFMAAAMLAGACWAAAPMQKFQAPGFYRLMLGQFEITALHDGTIDLEPGKLLTNTTPQKIRKALDATFQGPVVPASVNGFLINTGDKLILIDSGTGPSGVFGPSLGQLLKNLTASGYRPEQVDEIYLTHLHPDHVGGLLTPSGEAFPNAVIRLDRRELSYWTDSEQAKKAPEGHRSFFPFAEAALKPYKEAGRLKPFDGNVELTPGIHAISAAGHTLGHTVYKVESEGQRMLVWGDVMHVGAIQFAQPQVTIVFDTDSPMAAKARAKIFAEAAADRAIVAAAHQPFPGLGHLLRTRTGYQFVPYPFSGVKQN</sequence>
<accession>A0ABN4I0B7</accession>
<keyword evidence="3" id="KW-0378">Hydrolase</keyword>
<evidence type="ECO:0000313" key="7">
    <source>
        <dbReference type="EMBL" id="AKZ64496.1"/>
    </source>
</evidence>
<dbReference type="CDD" id="cd07720">
    <property type="entry name" value="OPHC2-like_MBL-fold"/>
    <property type="match status" value="1"/>
</dbReference>
<dbReference type="InterPro" id="IPR001279">
    <property type="entry name" value="Metallo-B-lactamas"/>
</dbReference>
<dbReference type="EMBL" id="CP011409">
    <property type="protein sequence ID" value="AKZ64496.1"/>
    <property type="molecule type" value="Genomic_DNA"/>
</dbReference>
<dbReference type="Pfam" id="PF00753">
    <property type="entry name" value="Lactamase_B"/>
    <property type="match status" value="1"/>
</dbReference>
<dbReference type="PROSITE" id="PS51257">
    <property type="entry name" value="PROKAR_LIPOPROTEIN"/>
    <property type="match status" value="1"/>
</dbReference>
<name>A0ABN4I0B7_9BURK</name>
<keyword evidence="8" id="KW-1185">Reference proteome</keyword>
<organism evidence="7 8">
    <name type="scientific">Herbaspirillum hiltneri N3</name>
    <dbReference type="NCBI Taxonomy" id="1262470"/>
    <lineage>
        <taxon>Bacteria</taxon>
        <taxon>Pseudomonadati</taxon>
        <taxon>Pseudomonadota</taxon>
        <taxon>Betaproteobacteria</taxon>
        <taxon>Burkholderiales</taxon>
        <taxon>Oxalobacteraceae</taxon>
        <taxon>Herbaspirillum</taxon>
    </lineage>
</organism>
<keyword evidence="4" id="KW-0862">Zinc</keyword>
<evidence type="ECO:0000256" key="3">
    <source>
        <dbReference type="ARBA" id="ARBA00022801"/>
    </source>
</evidence>
<dbReference type="Gene3D" id="3.60.15.10">
    <property type="entry name" value="Ribonuclease Z/Hydroxyacylglutathione hydrolase-like"/>
    <property type="match status" value="1"/>
</dbReference>
<feature type="domain" description="Metallo-beta-lactamase" evidence="6">
    <location>
        <begin position="88"/>
        <end position="295"/>
    </location>
</feature>
<gene>
    <name evidence="7" type="ORF">F506_19175</name>
</gene>
<dbReference type="InterPro" id="IPR051013">
    <property type="entry name" value="MBL_superfamily_lactonases"/>
</dbReference>
<dbReference type="SUPFAM" id="SSF56281">
    <property type="entry name" value="Metallo-hydrolase/oxidoreductase"/>
    <property type="match status" value="1"/>
</dbReference>
<proteinExistence type="inferred from homology"/>
<feature type="chain" id="PRO_5046571745" evidence="5">
    <location>
        <begin position="27"/>
        <end position="324"/>
    </location>
</feature>
<dbReference type="InterPro" id="IPR036866">
    <property type="entry name" value="RibonucZ/Hydroxyglut_hydro"/>
</dbReference>
<evidence type="ECO:0000256" key="2">
    <source>
        <dbReference type="ARBA" id="ARBA00022723"/>
    </source>
</evidence>
<dbReference type="PANTHER" id="PTHR42978:SF6">
    <property type="entry name" value="QUORUM-QUENCHING LACTONASE YTNP-RELATED"/>
    <property type="match status" value="1"/>
</dbReference>
<evidence type="ECO:0000256" key="4">
    <source>
        <dbReference type="ARBA" id="ARBA00022833"/>
    </source>
</evidence>
<dbReference type="SMART" id="SM00849">
    <property type="entry name" value="Lactamase_B"/>
    <property type="match status" value="1"/>
</dbReference>